<accession>A0ABR2D7P4</accession>
<feature type="region of interest" description="Disordered" evidence="1">
    <location>
        <begin position="182"/>
        <end position="215"/>
    </location>
</feature>
<organism evidence="2 3">
    <name type="scientific">Hibiscus sabdariffa</name>
    <name type="common">roselle</name>
    <dbReference type="NCBI Taxonomy" id="183260"/>
    <lineage>
        <taxon>Eukaryota</taxon>
        <taxon>Viridiplantae</taxon>
        <taxon>Streptophyta</taxon>
        <taxon>Embryophyta</taxon>
        <taxon>Tracheophyta</taxon>
        <taxon>Spermatophyta</taxon>
        <taxon>Magnoliopsida</taxon>
        <taxon>eudicotyledons</taxon>
        <taxon>Gunneridae</taxon>
        <taxon>Pentapetalae</taxon>
        <taxon>rosids</taxon>
        <taxon>malvids</taxon>
        <taxon>Malvales</taxon>
        <taxon>Malvaceae</taxon>
        <taxon>Malvoideae</taxon>
        <taxon>Hibiscus</taxon>
    </lineage>
</organism>
<sequence length="309" mass="34352">MKYWVTLARTQCHLAVVRERETRNSWRGFEAVCASGNMDEDMESFLFTLTRPRGEDFAGGACQKMEIDTKKPKPSQIKSFFDKSLIDVDINKKRKLAAEQLGLPSPKHQCWKQSFSLKPPTLGCITEVEGFSPCSFNGKGGTVYDVSETESVKDSNSFAEDSDTAISMHVDAKYLLYNSASSSSPDWGSSSRGSHSDGTTVASSSVEKDVLSSPGEELETADAILAENLQETLAEYGDDIDYIYSGYGNYTIERYQDKEIDEILNSGGANPNDYVLSSGRWSVNQEAPQTKRKPTIDQEFEQYFSTLML</sequence>
<gene>
    <name evidence="2" type="ORF">V6N12_053459</name>
</gene>
<dbReference type="PANTHER" id="PTHR37723:SF1">
    <property type="entry name" value="PROTEIN FAR-RED-ELONGATED HYPOCOTYL 1-LIKE"/>
    <property type="match status" value="1"/>
</dbReference>
<evidence type="ECO:0000313" key="3">
    <source>
        <dbReference type="Proteomes" id="UP001472677"/>
    </source>
</evidence>
<protein>
    <recommendedName>
        <fullName evidence="4">Far-red elongated hypocotyl 1</fullName>
    </recommendedName>
</protein>
<evidence type="ECO:0008006" key="4">
    <source>
        <dbReference type="Google" id="ProtNLM"/>
    </source>
</evidence>
<feature type="compositionally biased region" description="Low complexity" evidence="1">
    <location>
        <begin position="182"/>
        <end position="198"/>
    </location>
</feature>
<proteinExistence type="predicted"/>
<evidence type="ECO:0000256" key="1">
    <source>
        <dbReference type="SAM" id="MobiDB-lite"/>
    </source>
</evidence>
<dbReference type="InterPro" id="IPR037766">
    <property type="entry name" value="FHY1"/>
</dbReference>
<dbReference type="EMBL" id="JBBPBM010000034">
    <property type="protein sequence ID" value="KAK8532007.1"/>
    <property type="molecule type" value="Genomic_DNA"/>
</dbReference>
<dbReference type="PANTHER" id="PTHR37723">
    <property type="entry name" value="PROTEIN FAR-RED ELONGATED HYPOCOTYL 1"/>
    <property type="match status" value="1"/>
</dbReference>
<dbReference type="Proteomes" id="UP001472677">
    <property type="component" value="Unassembled WGS sequence"/>
</dbReference>
<comment type="caution">
    <text evidence="2">The sequence shown here is derived from an EMBL/GenBank/DDBJ whole genome shotgun (WGS) entry which is preliminary data.</text>
</comment>
<evidence type="ECO:0000313" key="2">
    <source>
        <dbReference type="EMBL" id="KAK8532007.1"/>
    </source>
</evidence>
<name>A0ABR2D7P4_9ROSI</name>
<reference evidence="2 3" key="1">
    <citation type="journal article" date="2024" name="G3 (Bethesda)">
        <title>Genome assembly of Hibiscus sabdariffa L. provides insights into metabolisms of medicinal natural products.</title>
        <authorList>
            <person name="Kim T."/>
        </authorList>
    </citation>
    <scope>NUCLEOTIDE SEQUENCE [LARGE SCALE GENOMIC DNA]</scope>
    <source>
        <strain evidence="2">TK-2024</strain>
        <tissue evidence="2">Old leaves</tissue>
    </source>
</reference>
<keyword evidence="3" id="KW-1185">Reference proteome</keyword>